<keyword evidence="2" id="KW-1185">Reference proteome</keyword>
<accession>A0AAV4XW99</accession>
<evidence type="ECO:0000313" key="1">
    <source>
        <dbReference type="EMBL" id="GIY99282.1"/>
    </source>
</evidence>
<proteinExistence type="predicted"/>
<name>A0AAV4XW99_CAEEX</name>
<evidence type="ECO:0000313" key="2">
    <source>
        <dbReference type="Proteomes" id="UP001054945"/>
    </source>
</evidence>
<reference evidence="1 2" key="1">
    <citation type="submission" date="2021-06" db="EMBL/GenBank/DDBJ databases">
        <title>Caerostris extrusa draft genome.</title>
        <authorList>
            <person name="Kono N."/>
            <person name="Arakawa K."/>
        </authorList>
    </citation>
    <scope>NUCLEOTIDE SEQUENCE [LARGE SCALE GENOMIC DNA]</scope>
</reference>
<protein>
    <submittedName>
        <fullName evidence="1">Uncharacterized protein</fullName>
    </submittedName>
</protein>
<organism evidence="1 2">
    <name type="scientific">Caerostris extrusa</name>
    <name type="common">Bark spider</name>
    <name type="synonym">Caerostris bankana</name>
    <dbReference type="NCBI Taxonomy" id="172846"/>
    <lineage>
        <taxon>Eukaryota</taxon>
        <taxon>Metazoa</taxon>
        <taxon>Ecdysozoa</taxon>
        <taxon>Arthropoda</taxon>
        <taxon>Chelicerata</taxon>
        <taxon>Arachnida</taxon>
        <taxon>Araneae</taxon>
        <taxon>Araneomorphae</taxon>
        <taxon>Entelegynae</taxon>
        <taxon>Araneoidea</taxon>
        <taxon>Araneidae</taxon>
        <taxon>Caerostris</taxon>
    </lineage>
</organism>
<dbReference type="EMBL" id="BPLR01001028">
    <property type="protein sequence ID" value="GIY99282.1"/>
    <property type="molecule type" value="Genomic_DNA"/>
</dbReference>
<dbReference type="AlphaFoldDB" id="A0AAV4XW99"/>
<gene>
    <name evidence="1" type="ORF">CEXT_288931</name>
</gene>
<dbReference type="Proteomes" id="UP001054945">
    <property type="component" value="Unassembled WGS sequence"/>
</dbReference>
<sequence length="83" mass="9684">MRVIDYSFEKHVRWMGLALFPPLRKMAVDTTMPRLFRRCLLKLSMIGNRNEGDGRSPTFSYLTGNHLELWNLHPVVTGLIVRI</sequence>
<comment type="caution">
    <text evidence="1">The sequence shown here is derived from an EMBL/GenBank/DDBJ whole genome shotgun (WGS) entry which is preliminary data.</text>
</comment>